<sequence length="40" mass="4045">GRGSLPGDSTGWGYGAGQRSSAPGHQEGGWSTTVEPASWL</sequence>
<feature type="region of interest" description="Disordered" evidence="1">
    <location>
        <begin position="1"/>
        <end position="40"/>
    </location>
</feature>
<gene>
    <name evidence="2" type="ORF">AVDCRST_MAG76-1704</name>
</gene>
<evidence type="ECO:0000313" key="2">
    <source>
        <dbReference type="EMBL" id="CAA9240365.1"/>
    </source>
</evidence>
<feature type="non-terminal residue" evidence="2">
    <location>
        <position position="40"/>
    </location>
</feature>
<name>A0A6J4I2D1_9ACTN</name>
<proteinExistence type="predicted"/>
<protein>
    <submittedName>
        <fullName evidence="2">Uncharacterized protein</fullName>
    </submittedName>
</protein>
<accession>A0A6J4I2D1</accession>
<dbReference type="EMBL" id="CADCSZ010000105">
    <property type="protein sequence ID" value="CAA9240365.1"/>
    <property type="molecule type" value="Genomic_DNA"/>
</dbReference>
<feature type="non-terminal residue" evidence="2">
    <location>
        <position position="1"/>
    </location>
</feature>
<evidence type="ECO:0000256" key="1">
    <source>
        <dbReference type="SAM" id="MobiDB-lite"/>
    </source>
</evidence>
<dbReference type="AlphaFoldDB" id="A0A6J4I2D1"/>
<organism evidence="2">
    <name type="scientific">uncultured Acidimicrobiales bacterium</name>
    <dbReference type="NCBI Taxonomy" id="310071"/>
    <lineage>
        <taxon>Bacteria</taxon>
        <taxon>Bacillati</taxon>
        <taxon>Actinomycetota</taxon>
        <taxon>Acidimicrobiia</taxon>
        <taxon>Acidimicrobiales</taxon>
        <taxon>environmental samples</taxon>
    </lineage>
</organism>
<feature type="compositionally biased region" description="Gly residues" evidence="1">
    <location>
        <begin position="1"/>
        <end position="16"/>
    </location>
</feature>
<feature type="compositionally biased region" description="Polar residues" evidence="1">
    <location>
        <begin position="18"/>
        <end position="40"/>
    </location>
</feature>
<reference evidence="2" key="1">
    <citation type="submission" date="2020-02" db="EMBL/GenBank/DDBJ databases">
        <authorList>
            <person name="Meier V. D."/>
        </authorList>
    </citation>
    <scope>NUCLEOTIDE SEQUENCE</scope>
    <source>
        <strain evidence="2">AVDCRST_MAG76</strain>
    </source>
</reference>